<comment type="caution">
    <text evidence="2">The sequence shown here is derived from an EMBL/GenBank/DDBJ whole genome shotgun (WGS) entry which is preliminary data.</text>
</comment>
<evidence type="ECO:0000259" key="1">
    <source>
        <dbReference type="Pfam" id="PF11823"/>
    </source>
</evidence>
<dbReference type="RefSeq" id="WP_277066938.1">
    <property type="nucleotide sequence ID" value="NZ_JAQYJL010000006.1"/>
</dbReference>
<dbReference type="Proteomes" id="UP000481852">
    <property type="component" value="Unassembled WGS sequence"/>
</dbReference>
<organism evidence="2 3">
    <name type="scientific">Porcincola intestinalis</name>
    <dbReference type="NCBI Taxonomy" id="2606632"/>
    <lineage>
        <taxon>Bacteria</taxon>
        <taxon>Bacillati</taxon>
        <taxon>Bacillota</taxon>
        <taxon>Clostridia</taxon>
        <taxon>Lachnospirales</taxon>
        <taxon>Lachnospiraceae</taxon>
        <taxon>Porcincola</taxon>
    </lineage>
</organism>
<feature type="domain" description="Putative Se/S carrier protein-like" evidence="1">
    <location>
        <begin position="7"/>
        <end position="74"/>
    </location>
</feature>
<protein>
    <submittedName>
        <fullName evidence="2">DUF3343 domain-containing protein</fullName>
    </submittedName>
</protein>
<evidence type="ECO:0000313" key="2">
    <source>
        <dbReference type="EMBL" id="MSS14154.1"/>
    </source>
</evidence>
<reference evidence="2 3" key="1">
    <citation type="submission" date="2019-08" db="EMBL/GenBank/DDBJ databases">
        <title>In-depth cultivation of the pig gut microbiome towards novel bacterial diversity and tailored functional studies.</title>
        <authorList>
            <person name="Wylensek D."/>
            <person name="Hitch T.C.A."/>
            <person name="Clavel T."/>
        </authorList>
    </citation>
    <scope>NUCLEOTIDE SEQUENCE [LARGE SCALE GENOMIC DNA]</scope>
    <source>
        <strain evidence="2 3">Oil+RF-744-WCA-WT-11</strain>
    </source>
</reference>
<dbReference type="AlphaFoldDB" id="A0A6L5X5K9"/>
<dbReference type="InterPro" id="IPR021778">
    <property type="entry name" value="Se/S_carrier-like"/>
</dbReference>
<evidence type="ECO:0000313" key="3">
    <source>
        <dbReference type="Proteomes" id="UP000481852"/>
    </source>
</evidence>
<proteinExistence type="predicted"/>
<keyword evidence="3" id="KW-1185">Reference proteome</keyword>
<name>A0A6L5X5K9_9FIRM</name>
<dbReference type="Pfam" id="PF11823">
    <property type="entry name" value="Se_S_carrier"/>
    <property type="match status" value="1"/>
</dbReference>
<dbReference type="EMBL" id="VULZ01000002">
    <property type="protein sequence ID" value="MSS14154.1"/>
    <property type="molecule type" value="Genomic_DNA"/>
</dbReference>
<gene>
    <name evidence="2" type="ORF">FYJ35_03700</name>
</gene>
<sequence>MKTEQRVIVVFPTTTDALHLEYVCRAEGVPGRMIPVPGSIKAGCGLAFSAPPETEQRLRTLAEANSIRVDGFYRRVL</sequence>
<accession>A0A6L5X5K9</accession>